<dbReference type="InterPro" id="IPR019331">
    <property type="entry name" value="FAM192A/Fyv6_N"/>
</dbReference>
<proteinExistence type="predicted"/>
<evidence type="ECO:0000256" key="1">
    <source>
        <dbReference type="ARBA" id="ARBA00004123"/>
    </source>
</evidence>
<evidence type="ECO:0000256" key="2">
    <source>
        <dbReference type="ARBA" id="ARBA00023242"/>
    </source>
</evidence>
<dbReference type="Proteomes" id="UP001159405">
    <property type="component" value="Unassembled WGS sequence"/>
</dbReference>
<organism evidence="6 7">
    <name type="scientific">Porites lobata</name>
    <dbReference type="NCBI Taxonomy" id="104759"/>
    <lineage>
        <taxon>Eukaryota</taxon>
        <taxon>Metazoa</taxon>
        <taxon>Cnidaria</taxon>
        <taxon>Anthozoa</taxon>
        <taxon>Hexacorallia</taxon>
        <taxon>Scleractinia</taxon>
        <taxon>Fungiina</taxon>
        <taxon>Poritidae</taxon>
        <taxon>Porites</taxon>
    </lineage>
</organism>
<dbReference type="InterPro" id="IPR039845">
    <property type="entry name" value="FAM192A"/>
</dbReference>
<keyword evidence="3" id="KW-0175">Coiled coil</keyword>
<protein>
    <recommendedName>
        <fullName evidence="5">FAM192A/Fyv6 N-terminal domain-containing protein</fullName>
    </recommendedName>
</protein>
<feature type="compositionally biased region" description="Basic and acidic residues" evidence="4">
    <location>
        <begin position="157"/>
        <end position="178"/>
    </location>
</feature>
<gene>
    <name evidence="6" type="ORF">PLOB_00040996</name>
</gene>
<keyword evidence="7" id="KW-1185">Reference proteome</keyword>
<feature type="compositionally biased region" description="Acidic residues" evidence="4">
    <location>
        <begin position="239"/>
        <end position="248"/>
    </location>
</feature>
<evidence type="ECO:0000256" key="4">
    <source>
        <dbReference type="SAM" id="MobiDB-lite"/>
    </source>
</evidence>
<dbReference type="Pfam" id="PF10187">
    <property type="entry name" value="FAM192A_Fyv6_N"/>
    <property type="match status" value="1"/>
</dbReference>
<dbReference type="PANTHER" id="PTHR13495:SF0">
    <property type="entry name" value="PSME3-INTERACTING PROTEIN"/>
    <property type="match status" value="1"/>
</dbReference>
<sequence>MSGVSFVSEAELDEVREKRQKEWEKVRKEDDPLECPEQVHDNKTLYERLQEQKQKKQDEWDEQHQLKNMIRGLDSDETLFLDLVSKQQEEIASRRFNEESQEIREYRDAVSQFQSTVAVPADIKLPGSAVLNTKSSQESGTKKSQLQLIAGAIKRKGNSEKTSPEKRTKVCEEVKENHTAVGNNQENENASAKQRHTSLVENKTTDQLPANEAKTKTEQNQEGKQTPVIPGLGIYSDSSDSDTSDSDE</sequence>
<reference evidence="6 7" key="1">
    <citation type="submission" date="2022-05" db="EMBL/GenBank/DDBJ databases">
        <authorList>
            <consortium name="Genoscope - CEA"/>
            <person name="William W."/>
        </authorList>
    </citation>
    <scope>NUCLEOTIDE SEQUENCE [LARGE SCALE GENOMIC DNA]</scope>
</reference>
<dbReference type="EMBL" id="CALNXK010000063">
    <property type="protein sequence ID" value="CAH3139602.1"/>
    <property type="molecule type" value="Genomic_DNA"/>
</dbReference>
<comment type="caution">
    <text evidence="6">The sequence shown here is derived from an EMBL/GenBank/DDBJ whole genome shotgun (WGS) entry which is preliminary data.</text>
</comment>
<evidence type="ECO:0000313" key="6">
    <source>
        <dbReference type="EMBL" id="CAH3139602.1"/>
    </source>
</evidence>
<dbReference type="PANTHER" id="PTHR13495">
    <property type="entry name" value="NEFA-INTERACTING NUCLEAR PROTEIN NIP30"/>
    <property type="match status" value="1"/>
</dbReference>
<evidence type="ECO:0000313" key="7">
    <source>
        <dbReference type="Proteomes" id="UP001159405"/>
    </source>
</evidence>
<comment type="subcellular location">
    <subcellularLocation>
        <location evidence="1">Nucleus</location>
    </subcellularLocation>
</comment>
<feature type="domain" description="FAM192A/Fyv6 N-terminal" evidence="5">
    <location>
        <begin position="6"/>
        <end position="107"/>
    </location>
</feature>
<evidence type="ECO:0000259" key="5">
    <source>
        <dbReference type="Pfam" id="PF10187"/>
    </source>
</evidence>
<evidence type="ECO:0000256" key="3">
    <source>
        <dbReference type="SAM" id="Coils"/>
    </source>
</evidence>
<feature type="coiled-coil region" evidence="3">
    <location>
        <begin position="39"/>
        <end position="66"/>
    </location>
</feature>
<name>A0ABN8PA64_9CNID</name>
<keyword evidence="2" id="KW-0539">Nucleus</keyword>
<feature type="compositionally biased region" description="Polar residues" evidence="4">
    <location>
        <begin position="180"/>
        <end position="208"/>
    </location>
</feature>
<accession>A0ABN8PA64</accession>
<feature type="region of interest" description="Disordered" evidence="4">
    <location>
        <begin position="151"/>
        <end position="248"/>
    </location>
</feature>